<gene>
    <name evidence="1" type="primary">Contig16605.g17684</name>
    <name evidence="1" type="ORF">STYLEM_3865</name>
</gene>
<proteinExistence type="predicted"/>
<accession>A0A077ZYA3</accession>
<dbReference type="AlphaFoldDB" id="A0A077ZYA3"/>
<protein>
    <submittedName>
        <fullName evidence="1">Uncharacterized protein</fullName>
    </submittedName>
</protein>
<name>A0A077ZYA3_STYLE</name>
<reference evidence="1 2" key="1">
    <citation type="submission" date="2014-06" db="EMBL/GenBank/DDBJ databases">
        <authorList>
            <person name="Swart Estienne"/>
        </authorList>
    </citation>
    <scope>NUCLEOTIDE SEQUENCE [LARGE SCALE GENOMIC DNA]</scope>
    <source>
        <strain evidence="1 2">130c</strain>
    </source>
</reference>
<evidence type="ECO:0000313" key="2">
    <source>
        <dbReference type="Proteomes" id="UP000039865"/>
    </source>
</evidence>
<sequence length="620" mass="72001">MEKELGQMKNDKIKSKSEEYFDKIDFIFIDGDSLNYMPWHSDNEQIRLLVKNCIKSNKCVFGSHVLFSTLIYLKSLGANNFKISQKIKVINNDQKGDFNIKSINISNDRQRQRIKSLNHFQNRLSIQSNQLSMNKQSELNETDIENVNLILLNTTGELYEFNKQLNQMQLFARTGLIRNMNDVHSSNMNLSSSVNFREADCNNIVVYKSGSAVHNPLMKGVLDVLHLSNNFFYDFCWKTNKSVAELYQIQIQTIMSTQLGIPLIVESGNILANQFNKIFEFQKESQLQKLLQNFISSKIQKMQEMGFIHLKLRDTTIHQNNGFLNQNSSNSSISQFQSGSHKFSKSMINPANSSSYKMIDSMGTQKLDQNSSINQGEYMVGQAKSFKITISKQRFRYRDKKPQNDFDLDYSMNDSFNQTHLINTNSSNQIFNKQYNNSTQSQLIRDLKQDNSRQRVRTSNINLREKYQKNMNYMNGAELYMSSQTMNYKNLNHSSSNNLINSNQIQQYSNQNLRTLKPINHNVGNKTISTNFRNGFQKKKSDLDNQWVSGKNSQTLILSMDKMRHRRIESTIIVNEKPENINKEETFIGEFKIEVPKRLISIPKKVKQVKIVYQIPKKIA</sequence>
<evidence type="ECO:0000313" key="1">
    <source>
        <dbReference type="EMBL" id="CDW74881.1"/>
    </source>
</evidence>
<dbReference type="InParanoid" id="A0A077ZYA3"/>
<dbReference type="Proteomes" id="UP000039865">
    <property type="component" value="Unassembled WGS sequence"/>
</dbReference>
<keyword evidence="2" id="KW-1185">Reference proteome</keyword>
<dbReference type="EMBL" id="CCKQ01003741">
    <property type="protein sequence ID" value="CDW74881.1"/>
    <property type="molecule type" value="Genomic_DNA"/>
</dbReference>
<organism evidence="1 2">
    <name type="scientific">Stylonychia lemnae</name>
    <name type="common">Ciliate</name>
    <dbReference type="NCBI Taxonomy" id="5949"/>
    <lineage>
        <taxon>Eukaryota</taxon>
        <taxon>Sar</taxon>
        <taxon>Alveolata</taxon>
        <taxon>Ciliophora</taxon>
        <taxon>Intramacronucleata</taxon>
        <taxon>Spirotrichea</taxon>
        <taxon>Stichotrichia</taxon>
        <taxon>Sporadotrichida</taxon>
        <taxon>Oxytrichidae</taxon>
        <taxon>Stylonychinae</taxon>
        <taxon>Stylonychia</taxon>
    </lineage>
</organism>